<feature type="domain" description="RecF/RecN/SMC N-terminal" evidence="11">
    <location>
        <begin position="2"/>
        <end position="338"/>
    </location>
</feature>
<dbReference type="Pfam" id="PF02463">
    <property type="entry name" value="SMC_N"/>
    <property type="match status" value="1"/>
</dbReference>
<keyword evidence="6 9" id="KW-0547">Nucleotide-binding</keyword>
<dbReference type="PROSITE" id="PS00618">
    <property type="entry name" value="RECF_2"/>
    <property type="match status" value="1"/>
</dbReference>
<evidence type="ECO:0000256" key="9">
    <source>
        <dbReference type="HAMAP-Rule" id="MF_00365"/>
    </source>
</evidence>
<evidence type="ECO:0000256" key="10">
    <source>
        <dbReference type="RuleBase" id="RU000578"/>
    </source>
</evidence>
<dbReference type="InterPro" id="IPR027417">
    <property type="entry name" value="P-loop_NTPase"/>
</dbReference>
<dbReference type="InterPro" id="IPR001238">
    <property type="entry name" value="DNA-binding_RecF"/>
</dbReference>
<dbReference type="PROSITE" id="PS00617">
    <property type="entry name" value="RECF_1"/>
    <property type="match status" value="1"/>
</dbReference>
<evidence type="ECO:0000256" key="7">
    <source>
        <dbReference type="ARBA" id="ARBA00022840"/>
    </source>
</evidence>
<proteinExistence type="inferred from homology"/>
<dbReference type="SUPFAM" id="SSF52540">
    <property type="entry name" value="P-loop containing nucleoside triphosphate hydrolases"/>
    <property type="match status" value="1"/>
</dbReference>
<dbReference type="NCBIfam" id="TIGR00611">
    <property type="entry name" value="recf"/>
    <property type="match status" value="1"/>
</dbReference>
<keyword evidence="13" id="KW-1185">Reference proteome</keyword>
<evidence type="ECO:0000259" key="11">
    <source>
        <dbReference type="Pfam" id="PF02463"/>
    </source>
</evidence>
<dbReference type="RefSeq" id="WP_407330056.1">
    <property type="nucleotide sequence ID" value="NZ_CP136865.1"/>
</dbReference>
<dbReference type="InterPro" id="IPR042174">
    <property type="entry name" value="RecF_2"/>
</dbReference>
<dbReference type="PANTHER" id="PTHR32182">
    <property type="entry name" value="DNA REPLICATION AND REPAIR PROTEIN RECF"/>
    <property type="match status" value="1"/>
</dbReference>
<evidence type="ECO:0000313" key="13">
    <source>
        <dbReference type="Proteomes" id="UP001626549"/>
    </source>
</evidence>
<evidence type="ECO:0000256" key="1">
    <source>
        <dbReference type="ARBA" id="ARBA00004496"/>
    </source>
</evidence>
<name>A0ABZ0IJL4_9GAMM</name>
<dbReference type="InterPro" id="IPR003395">
    <property type="entry name" value="RecF/RecN/SMC_N"/>
</dbReference>
<keyword evidence="4 9" id="KW-0963">Cytoplasm</keyword>
<accession>A0ABZ0IJL4</accession>
<dbReference type="Proteomes" id="UP001626549">
    <property type="component" value="Chromosome"/>
</dbReference>
<sequence length="372" mass="40983">MLASLNIHHLRNLTESKLGPLSLHNVVYGVNGSGKTSLLEAAHILGTARSFRSGGAKSLITHGEASYVIRGERRLPGGGSVSMGVQREKVGGISLRVAGEASRSVAQLADELPLLLINADSFDLLIGEPANRRRFMDWGVFHVEHDLREHRQRFQRALTQRNHLLRRGKLERSELEVWTRDLAVHAEQVSAGRERFLDTLRAVFEPIIQELAPEIGPVDLAYRRGWDANSSYKDALHKSLASDQEQGFTQTGPQRADIRVTVGGYSAAETLSRGQQKLLVCALKLAQGQMLAGERGEVLYLIDDLPSELDAERCERVCRALAAMRVQTLITCVSRSAIPIEWLGSDTSVTMFHVKQGEVDLVSPEVDNGKTA</sequence>
<dbReference type="PANTHER" id="PTHR32182:SF0">
    <property type="entry name" value="DNA REPLICATION AND REPAIR PROTEIN RECF"/>
    <property type="match status" value="1"/>
</dbReference>
<dbReference type="EMBL" id="CP136865">
    <property type="protein sequence ID" value="WOJ98689.1"/>
    <property type="molecule type" value="Genomic_DNA"/>
</dbReference>
<dbReference type="InterPro" id="IPR018078">
    <property type="entry name" value="DNA-binding_RecF_CS"/>
</dbReference>
<dbReference type="Gene3D" id="3.40.50.300">
    <property type="entry name" value="P-loop containing nucleotide triphosphate hydrolases"/>
    <property type="match status" value="1"/>
</dbReference>
<feature type="binding site" evidence="9">
    <location>
        <begin position="29"/>
        <end position="36"/>
    </location>
    <ligand>
        <name>ATP</name>
        <dbReference type="ChEBI" id="CHEBI:30616"/>
    </ligand>
</feature>
<evidence type="ECO:0000313" key="12">
    <source>
        <dbReference type="EMBL" id="WOJ98689.1"/>
    </source>
</evidence>
<evidence type="ECO:0000256" key="3">
    <source>
        <dbReference type="ARBA" id="ARBA00020170"/>
    </source>
</evidence>
<keyword evidence="8 9" id="KW-0238">DNA-binding</keyword>
<evidence type="ECO:0000256" key="2">
    <source>
        <dbReference type="ARBA" id="ARBA00008016"/>
    </source>
</evidence>
<protein>
    <recommendedName>
        <fullName evidence="3 9">DNA replication and repair protein RecF</fullName>
    </recommendedName>
</protein>
<keyword evidence="5 9" id="KW-0235">DNA replication</keyword>
<comment type="subcellular location">
    <subcellularLocation>
        <location evidence="1 9 10">Cytoplasm</location>
    </subcellularLocation>
</comment>
<keyword evidence="9 10" id="KW-0234">DNA repair</keyword>
<keyword evidence="9 10" id="KW-0742">SOS response</keyword>
<evidence type="ECO:0000256" key="4">
    <source>
        <dbReference type="ARBA" id="ARBA00022490"/>
    </source>
</evidence>
<organism evidence="12 13">
    <name type="scientific">Congregibacter brevis</name>
    <dbReference type="NCBI Taxonomy" id="3081201"/>
    <lineage>
        <taxon>Bacteria</taxon>
        <taxon>Pseudomonadati</taxon>
        <taxon>Pseudomonadota</taxon>
        <taxon>Gammaproteobacteria</taxon>
        <taxon>Cellvibrionales</taxon>
        <taxon>Halieaceae</taxon>
        <taxon>Congregibacter</taxon>
    </lineage>
</organism>
<comment type="similarity">
    <text evidence="2 9 10">Belongs to the RecF family.</text>
</comment>
<keyword evidence="9 10" id="KW-0227">DNA damage</keyword>
<evidence type="ECO:0000256" key="8">
    <source>
        <dbReference type="ARBA" id="ARBA00023125"/>
    </source>
</evidence>
<dbReference type="HAMAP" id="MF_00365">
    <property type="entry name" value="RecF"/>
    <property type="match status" value="1"/>
</dbReference>
<gene>
    <name evidence="9 12" type="primary">recF</name>
    <name evidence="12" type="ORF">R0137_02440</name>
</gene>
<keyword evidence="7 9" id="KW-0067">ATP-binding</keyword>
<reference evidence="12 13" key="1">
    <citation type="submission" date="2023-10" db="EMBL/GenBank/DDBJ databases">
        <title>Two novel species belonging to the OM43/NOR5 clade.</title>
        <authorList>
            <person name="Park M."/>
        </authorList>
    </citation>
    <scope>NUCLEOTIDE SEQUENCE [LARGE SCALE GENOMIC DNA]</scope>
    <source>
        <strain evidence="12 13">IMCC45268</strain>
    </source>
</reference>
<evidence type="ECO:0000256" key="6">
    <source>
        <dbReference type="ARBA" id="ARBA00022741"/>
    </source>
</evidence>
<comment type="function">
    <text evidence="9 10">The RecF protein is involved in DNA metabolism; it is required for DNA replication and normal SOS inducibility. RecF binds preferentially to single-stranded, linear DNA. It also seems to bind ATP.</text>
</comment>
<evidence type="ECO:0000256" key="5">
    <source>
        <dbReference type="ARBA" id="ARBA00022705"/>
    </source>
</evidence>
<dbReference type="Gene3D" id="1.20.1050.90">
    <property type="entry name" value="RecF/RecN/SMC, N-terminal domain"/>
    <property type="match status" value="1"/>
</dbReference>